<evidence type="ECO:0000313" key="2">
    <source>
        <dbReference type="Proteomes" id="UP000192439"/>
    </source>
</evidence>
<evidence type="ECO:0008006" key="3">
    <source>
        <dbReference type="Google" id="ProtNLM"/>
    </source>
</evidence>
<evidence type="ECO:0000313" key="1">
    <source>
        <dbReference type="EMBL" id="ARI79675.1"/>
    </source>
</evidence>
<dbReference type="EMBL" id="CP020771">
    <property type="protein sequence ID" value="ARI79675.1"/>
    <property type="molecule type" value="Genomic_DNA"/>
</dbReference>
<organism evidence="1 2">
    <name type="scientific">Microcystis aeruginosa PCC 7806SL</name>
    <dbReference type="NCBI Taxonomy" id="1903187"/>
    <lineage>
        <taxon>Bacteria</taxon>
        <taxon>Bacillati</taxon>
        <taxon>Cyanobacteriota</taxon>
        <taxon>Cyanophyceae</taxon>
        <taxon>Oscillatoriophycideae</taxon>
        <taxon>Chroococcales</taxon>
        <taxon>Microcystaceae</taxon>
        <taxon>Microcystis</taxon>
    </lineage>
</organism>
<dbReference type="AlphaFoldDB" id="A0AB33BQ67"/>
<keyword evidence="2" id="KW-1185">Reference proteome</keyword>
<dbReference type="Proteomes" id="UP000192439">
    <property type="component" value="Chromosome"/>
</dbReference>
<accession>A0AB33BQ67</accession>
<name>A0AB33BQ67_MICA7</name>
<reference evidence="1 2" key="1">
    <citation type="journal article" date="2018" name="Harmful Algae">
        <title>The highly heterogeneous methylated genomes and diverse restriction-modification systems of bloom-forming Microcystis.</title>
        <authorList>
            <person name="Zhao L."/>
            <person name="Song Y."/>
            <person name="Li L."/>
            <person name="Gan N."/>
            <person name="Brand J.J."/>
            <person name="Song L."/>
        </authorList>
    </citation>
    <scope>NUCLEOTIDE SEQUENCE [LARGE SCALE GENOMIC DNA]</scope>
    <source>
        <strain evidence="1 2">PCC 7806SL</strain>
    </source>
</reference>
<proteinExistence type="predicted"/>
<sequence length="45" mass="5460">MYPQVNRRQFKCDNCRKPLSEELDFVASKRTYTKRLAENILQQLK</sequence>
<protein>
    <recommendedName>
        <fullName evidence="3">Transposase</fullName>
    </recommendedName>
</protein>
<gene>
    <name evidence="1" type="ORF">BH695_0394</name>
</gene>